<proteinExistence type="predicted"/>
<organism evidence="1 2">
    <name type="scientific">Hyaloscypha bicolor E</name>
    <dbReference type="NCBI Taxonomy" id="1095630"/>
    <lineage>
        <taxon>Eukaryota</taxon>
        <taxon>Fungi</taxon>
        <taxon>Dikarya</taxon>
        <taxon>Ascomycota</taxon>
        <taxon>Pezizomycotina</taxon>
        <taxon>Leotiomycetes</taxon>
        <taxon>Helotiales</taxon>
        <taxon>Hyaloscyphaceae</taxon>
        <taxon>Hyaloscypha</taxon>
        <taxon>Hyaloscypha bicolor</taxon>
    </lineage>
</organism>
<dbReference type="AlphaFoldDB" id="A0A2J6T9L6"/>
<sequence length="270" mass="31050">MPSRTTDPTMIPMIPPVPREVPLEPSLRAESTFVESEVVVLREELGGKLSLGGGRDSARCESPRMRRTRERMSWERILDSISVEQKHERARHHVIVGSALMRHTHQRNIFQTLLFSEASQDLQYTGRGRQRVRPFMVVKVENNAGDMAQKLRIRKRNEYVSSFWIRNKGKSVLFPEDGLPLVENLLAGPQERGHRLRHRCRSICISCHSKLGFSPRYLGLTHSSKRGVKVPPRFAGIYIGHNVIPSEDVFVDHNAQFEREVRRVIFVCLL</sequence>
<evidence type="ECO:0000313" key="2">
    <source>
        <dbReference type="Proteomes" id="UP000235371"/>
    </source>
</evidence>
<dbReference type="InParanoid" id="A0A2J6T9L6"/>
<dbReference type="GeneID" id="36580670"/>
<gene>
    <name evidence="1" type="ORF">K444DRAFT_408380</name>
</gene>
<evidence type="ECO:0000313" key="1">
    <source>
        <dbReference type="EMBL" id="PMD59716.1"/>
    </source>
</evidence>
<protein>
    <submittedName>
        <fullName evidence="1">Uncharacterized protein</fullName>
    </submittedName>
</protein>
<dbReference type="EMBL" id="KZ613813">
    <property type="protein sequence ID" value="PMD59716.1"/>
    <property type="molecule type" value="Genomic_DNA"/>
</dbReference>
<accession>A0A2J6T9L6</accession>
<name>A0A2J6T9L6_9HELO</name>
<reference evidence="1 2" key="1">
    <citation type="submission" date="2016-04" db="EMBL/GenBank/DDBJ databases">
        <title>A degradative enzymes factory behind the ericoid mycorrhizal symbiosis.</title>
        <authorList>
            <consortium name="DOE Joint Genome Institute"/>
            <person name="Martino E."/>
            <person name="Morin E."/>
            <person name="Grelet G."/>
            <person name="Kuo A."/>
            <person name="Kohler A."/>
            <person name="Daghino S."/>
            <person name="Barry K."/>
            <person name="Choi C."/>
            <person name="Cichocki N."/>
            <person name="Clum A."/>
            <person name="Copeland A."/>
            <person name="Hainaut M."/>
            <person name="Haridas S."/>
            <person name="Labutti K."/>
            <person name="Lindquist E."/>
            <person name="Lipzen A."/>
            <person name="Khouja H.-R."/>
            <person name="Murat C."/>
            <person name="Ohm R."/>
            <person name="Olson A."/>
            <person name="Spatafora J."/>
            <person name="Veneault-Fourrey C."/>
            <person name="Henrissat B."/>
            <person name="Grigoriev I."/>
            <person name="Martin F."/>
            <person name="Perotto S."/>
        </authorList>
    </citation>
    <scope>NUCLEOTIDE SEQUENCE [LARGE SCALE GENOMIC DNA]</scope>
    <source>
        <strain evidence="1 2">E</strain>
    </source>
</reference>
<keyword evidence="2" id="KW-1185">Reference proteome</keyword>
<dbReference type="Proteomes" id="UP000235371">
    <property type="component" value="Unassembled WGS sequence"/>
</dbReference>
<dbReference type="RefSeq" id="XP_024736620.1">
    <property type="nucleotide sequence ID" value="XM_024872590.1"/>
</dbReference>